<keyword evidence="3" id="KW-1185">Reference proteome</keyword>
<keyword evidence="1" id="KW-0732">Signal</keyword>
<dbReference type="SUPFAM" id="SSF50370">
    <property type="entry name" value="Ricin B-like lectins"/>
    <property type="match status" value="1"/>
</dbReference>
<feature type="signal peptide" evidence="1">
    <location>
        <begin position="1"/>
        <end position="20"/>
    </location>
</feature>
<dbReference type="Proteomes" id="UP000738359">
    <property type="component" value="Unassembled WGS sequence"/>
</dbReference>
<dbReference type="InterPro" id="IPR035992">
    <property type="entry name" value="Ricin_B-like_lectins"/>
</dbReference>
<protein>
    <submittedName>
        <fullName evidence="2">Uncharacterized protein</fullName>
    </submittedName>
</protein>
<name>A0A9P6J821_MORAP</name>
<accession>A0A9P6J821</accession>
<proteinExistence type="predicted"/>
<sequence length="154" mass="17036">MARSTLFALLVLALIQVAWALPYGYHQIINDAAKGAIIGYRGRTPNVERGEFGESNNYWGIEEVPGGATIFMPPAGSFLTVVDGGYVLLEEKKYVWAISTAGDGKYIIKNPNSDLVLDWNERSRNVVLKPANGESSQLWHIGTTPSYSRMFHQC</sequence>
<dbReference type="EMBL" id="JAAAHY010000339">
    <property type="protein sequence ID" value="KAF9964655.1"/>
    <property type="molecule type" value="Genomic_DNA"/>
</dbReference>
<dbReference type="Gene3D" id="2.80.10.50">
    <property type="match status" value="1"/>
</dbReference>
<reference evidence="2" key="1">
    <citation type="journal article" date="2020" name="Fungal Divers.">
        <title>Resolving the Mortierellaceae phylogeny through synthesis of multi-gene phylogenetics and phylogenomics.</title>
        <authorList>
            <person name="Vandepol N."/>
            <person name="Liber J."/>
            <person name="Desiro A."/>
            <person name="Na H."/>
            <person name="Kennedy M."/>
            <person name="Barry K."/>
            <person name="Grigoriev I.V."/>
            <person name="Miller A.N."/>
            <person name="O'Donnell K."/>
            <person name="Stajich J.E."/>
            <person name="Bonito G."/>
        </authorList>
    </citation>
    <scope>NUCLEOTIDE SEQUENCE</scope>
    <source>
        <strain evidence="2">CK1249</strain>
    </source>
</reference>
<organism evidence="2 3">
    <name type="scientific">Mortierella alpina</name>
    <name type="common">Oleaginous fungus</name>
    <name type="synonym">Mortierella renispora</name>
    <dbReference type="NCBI Taxonomy" id="64518"/>
    <lineage>
        <taxon>Eukaryota</taxon>
        <taxon>Fungi</taxon>
        <taxon>Fungi incertae sedis</taxon>
        <taxon>Mucoromycota</taxon>
        <taxon>Mortierellomycotina</taxon>
        <taxon>Mortierellomycetes</taxon>
        <taxon>Mortierellales</taxon>
        <taxon>Mortierellaceae</taxon>
        <taxon>Mortierella</taxon>
    </lineage>
</organism>
<evidence type="ECO:0000313" key="2">
    <source>
        <dbReference type="EMBL" id="KAF9964655.1"/>
    </source>
</evidence>
<gene>
    <name evidence="2" type="ORF">BGZ70_006135</name>
</gene>
<dbReference type="AlphaFoldDB" id="A0A9P6J821"/>
<dbReference type="OrthoDB" id="2972047at2759"/>
<comment type="caution">
    <text evidence="2">The sequence shown here is derived from an EMBL/GenBank/DDBJ whole genome shotgun (WGS) entry which is preliminary data.</text>
</comment>
<evidence type="ECO:0000313" key="3">
    <source>
        <dbReference type="Proteomes" id="UP000738359"/>
    </source>
</evidence>
<feature type="chain" id="PRO_5040194447" evidence="1">
    <location>
        <begin position="21"/>
        <end position="154"/>
    </location>
</feature>
<dbReference type="PROSITE" id="PS50231">
    <property type="entry name" value="RICIN_B_LECTIN"/>
    <property type="match status" value="1"/>
</dbReference>
<evidence type="ECO:0000256" key="1">
    <source>
        <dbReference type="SAM" id="SignalP"/>
    </source>
</evidence>